<evidence type="ECO:0000313" key="1">
    <source>
        <dbReference type="EMBL" id="EGN99576.1"/>
    </source>
</evidence>
<organism evidence="2">
    <name type="scientific">Serpula lacrymans var. lacrymans (strain S7.3)</name>
    <name type="common">Dry rot fungus</name>
    <dbReference type="NCBI Taxonomy" id="936435"/>
    <lineage>
        <taxon>Eukaryota</taxon>
        <taxon>Fungi</taxon>
        <taxon>Dikarya</taxon>
        <taxon>Basidiomycota</taxon>
        <taxon>Agaricomycotina</taxon>
        <taxon>Agaricomycetes</taxon>
        <taxon>Agaricomycetidae</taxon>
        <taxon>Boletales</taxon>
        <taxon>Coniophorineae</taxon>
        <taxon>Serpulaceae</taxon>
        <taxon>Serpula</taxon>
    </lineage>
</organism>
<dbReference type="InParanoid" id="F8PVY0"/>
<sequence>PGIRKEKENRTHARLEGRLGKSCVRQNQKTRVVLSAVLWNGGMCLIFRGGCLGLDG</sequence>
<evidence type="ECO:0000313" key="2">
    <source>
        <dbReference type="Proteomes" id="UP000008063"/>
    </source>
</evidence>
<dbReference type="Proteomes" id="UP000008063">
    <property type="component" value="Unassembled WGS sequence"/>
</dbReference>
<accession>F8PVY0</accession>
<gene>
    <name evidence="1" type="ORF">SERLA73DRAFT_134858</name>
</gene>
<protein>
    <submittedName>
        <fullName evidence="1">Uncharacterized protein</fullName>
    </submittedName>
</protein>
<dbReference type="HOGENOM" id="CLU_3020104_0_0_1"/>
<reference evidence="2" key="1">
    <citation type="journal article" date="2011" name="Science">
        <title>The plant cell wall-decomposing machinery underlies the functional diversity of forest fungi.</title>
        <authorList>
            <person name="Eastwood D.C."/>
            <person name="Floudas D."/>
            <person name="Binder M."/>
            <person name="Majcherczyk A."/>
            <person name="Schneider P."/>
            <person name="Aerts A."/>
            <person name="Asiegbu F.O."/>
            <person name="Baker S.E."/>
            <person name="Barry K."/>
            <person name="Bendiksby M."/>
            <person name="Blumentritt M."/>
            <person name="Coutinho P.M."/>
            <person name="Cullen D."/>
            <person name="de Vries R.P."/>
            <person name="Gathman A."/>
            <person name="Goodell B."/>
            <person name="Henrissat B."/>
            <person name="Ihrmark K."/>
            <person name="Kauserud H."/>
            <person name="Kohler A."/>
            <person name="LaButti K."/>
            <person name="Lapidus A."/>
            <person name="Lavin J.L."/>
            <person name="Lee Y.-H."/>
            <person name="Lindquist E."/>
            <person name="Lilly W."/>
            <person name="Lucas S."/>
            <person name="Morin E."/>
            <person name="Murat C."/>
            <person name="Oguiza J.A."/>
            <person name="Park J."/>
            <person name="Pisabarro A.G."/>
            <person name="Riley R."/>
            <person name="Rosling A."/>
            <person name="Salamov A."/>
            <person name="Schmidt O."/>
            <person name="Schmutz J."/>
            <person name="Skrede I."/>
            <person name="Stenlid J."/>
            <person name="Wiebenga A."/>
            <person name="Xie X."/>
            <person name="Kuees U."/>
            <person name="Hibbett D.S."/>
            <person name="Hoffmeister D."/>
            <person name="Hoegberg N."/>
            <person name="Martin F."/>
            <person name="Grigoriev I.V."/>
            <person name="Watkinson S.C."/>
        </authorList>
    </citation>
    <scope>NUCLEOTIDE SEQUENCE [LARGE SCALE GENOMIC DNA]</scope>
    <source>
        <strain evidence="2">strain S7.3</strain>
    </source>
</reference>
<dbReference type="AlphaFoldDB" id="F8PVY0"/>
<name>F8PVY0_SERL3</name>
<feature type="non-terminal residue" evidence="1">
    <location>
        <position position="1"/>
    </location>
</feature>
<proteinExistence type="predicted"/>
<dbReference type="EMBL" id="GL945479">
    <property type="protein sequence ID" value="EGN99576.1"/>
    <property type="molecule type" value="Genomic_DNA"/>
</dbReference>
<keyword evidence="2" id="KW-1185">Reference proteome</keyword>